<proteinExistence type="predicted"/>
<gene>
    <name evidence="1" type="ORF">JOD64_002989</name>
</gene>
<dbReference type="RefSeq" id="WP_204942775.1">
    <property type="nucleotide sequence ID" value="NZ_JAFBBP010000001.1"/>
</dbReference>
<name>A0ABS2LUY0_9ACTN</name>
<evidence type="ECO:0000313" key="1">
    <source>
        <dbReference type="EMBL" id="MBM7491767.1"/>
    </source>
</evidence>
<dbReference type="Proteomes" id="UP000764837">
    <property type="component" value="Unassembled WGS sequence"/>
</dbReference>
<accession>A0ABS2LUY0</accession>
<keyword evidence="2" id="KW-1185">Reference proteome</keyword>
<dbReference type="EMBL" id="JAFBBP010000001">
    <property type="protein sequence ID" value="MBM7491767.1"/>
    <property type="molecule type" value="Genomic_DNA"/>
</dbReference>
<evidence type="ECO:0000313" key="2">
    <source>
        <dbReference type="Proteomes" id="UP000764837"/>
    </source>
</evidence>
<sequence>MERELAAALEPILFDLGKPGGVEPDLRDEPWREDPQIASAFLYASDGSGQGISIDLGLPAVTQVVALADQVQDWAVEALWSLGRATNWPPCPQHPESHPLAAVVRAGRAVWACPTLGTEISEIGTLAC</sequence>
<protein>
    <submittedName>
        <fullName evidence="1">Uncharacterized protein</fullName>
    </submittedName>
</protein>
<organism evidence="1 2">
    <name type="scientific">Micromonospora luteifusca</name>
    <dbReference type="NCBI Taxonomy" id="709860"/>
    <lineage>
        <taxon>Bacteria</taxon>
        <taxon>Bacillati</taxon>
        <taxon>Actinomycetota</taxon>
        <taxon>Actinomycetes</taxon>
        <taxon>Micromonosporales</taxon>
        <taxon>Micromonosporaceae</taxon>
        <taxon>Micromonospora</taxon>
    </lineage>
</organism>
<reference evidence="1 2" key="1">
    <citation type="submission" date="2021-01" db="EMBL/GenBank/DDBJ databases">
        <title>Sequencing the genomes of 1000 actinobacteria strains.</title>
        <authorList>
            <person name="Klenk H.-P."/>
        </authorList>
    </citation>
    <scope>NUCLEOTIDE SEQUENCE [LARGE SCALE GENOMIC DNA]</scope>
    <source>
        <strain evidence="1 2">DSM 100204</strain>
    </source>
</reference>
<comment type="caution">
    <text evidence="1">The sequence shown here is derived from an EMBL/GenBank/DDBJ whole genome shotgun (WGS) entry which is preliminary data.</text>
</comment>